<evidence type="ECO:0000313" key="6">
    <source>
        <dbReference type="Proteomes" id="UP000029640"/>
    </source>
</evidence>
<keyword evidence="6" id="KW-1185">Reference proteome</keyword>
<evidence type="ECO:0000313" key="5">
    <source>
        <dbReference type="EMBL" id="KGE04521.1"/>
    </source>
</evidence>
<keyword evidence="3" id="KW-0804">Transcription</keyword>
<evidence type="ECO:0000256" key="1">
    <source>
        <dbReference type="ARBA" id="ARBA00023015"/>
    </source>
</evidence>
<dbReference type="SMART" id="SM00345">
    <property type="entry name" value="HTH_GNTR"/>
    <property type="match status" value="1"/>
</dbReference>
<dbReference type="GO" id="GO:0003700">
    <property type="term" value="F:DNA-binding transcription factor activity"/>
    <property type="evidence" value="ECO:0007669"/>
    <property type="project" value="InterPro"/>
</dbReference>
<dbReference type="InterPro" id="IPR011663">
    <property type="entry name" value="UTRA"/>
</dbReference>
<dbReference type="Gene3D" id="3.40.1410.10">
    <property type="entry name" value="Chorismate lyase-like"/>
    <property type="match status" value="1"/>
</dbReference>
<organism evidence="5 6">
    <name type="scientific">Pseudohaliea rubra DSM 19751</name>
    <dbReference type="NCBI Taxonomy" id="1265313"/>
    <lineage>
        <taxon>Bacteria</taxon>
        <taxon>Pseudomonadati</taxon>
        <taxon>Pseudomonadota</taxon>
        <taxon>Gammaproteobacteria</taxon>
        <taxon>Cellvibrionales</taxon>
        <taxon>Halieaceae</taxon>
        <taxon>Pseudohaliea</taxon>
    </lineage>
</organism>
<comment type="caution">
    <text evidence="5">The sequence shown here is derived from an EMBL/GenBank/DDBJ whole genome shotgun (WGS) entry which is preliminary data.</text>
</comment>
<dbReference type="Pfam" id="PF07702">
    <property type="entry name" value="UTRA"/>
    <property type="match status" value="1"/>
</dbReference>
<dbReference type="InterPro" id="IPR000524">
    <property type="entry name" value="Tscrpt_reg_HTH_GntR"/>
</dbReference>
<dbReference type="EMBL" id="AUVB01000024">
    <property type="protein sequence ID" value="KGE04521.1"/>
    <property type="molecule type" value="Genomic_DNA"/>
</dbReference>
<reference evidence="5 6" key="1">
    <citation type="journal article" date="2014" name="Genome Announc.">
        <title>Genome Sequence of Gammaproteobacterial Pseudohaliea rubra Type Strain DSM 19751, Isolated from Coastal Seawater of the Mediterranean Sea.</title>
        <authorList>
            <person name="Spring S."/>
            <person name="Fiebig A."/>
            <person name="Riedel T."/>
            <person name="Goker M."/>
            <person name="Klenk H.P."/>
        </authorList>
    </citation>
    <scope>NUCLEOTIDE SEQUENCE [LARGE SCALE GENOMIC DNA]</scope>
    <source>
        <strain evidence="5 6">DSM 19751</strain>
    </source>
</reference>
<name>A0A095XXQ6_9GAMM</name>
<sequence length="234" mass="26408">MLYQALRARIAEGHYGVGKLLPTEKALCAELGASRYALREAMARLEADGLVRRRRGSGSTVLRRLPLAIFQSGVSSREDLLNYASATFMAWGHRDIVRTDGKLARRLGCDEARQWQFMRGVRFEEDGEPLALVAVYIDTERATLPEAEVLGRSPVYQWLEKEHGLEPHAVSQDIRATRLAVKQAEELRDVPEAPVLEVIRRYFDANGAIYLISQSIYRSRDFVLNHRFLLGGAP</sequence>
<dbReference type="GO" id="GO:0045892">
    <property type="term" value="P:negative regulation of DNA-templated transcription"/>
    <property type="evidence" value="ECO:0007669"/>
    <property type="project" value="TreeGrafter"/>
</dbReference>
<dbReference type="GO" id="GO:0003677">
    <property type="term" value="F:DNA binding"/>
    <property type="evidence" value="ECO:0007669"/>
    <property type="project" value="UniProtKB-KW"/>
</dbReference>
<keyword evidence="2" id="KW-0238">DNA-binding</keyword>
<proteinExistence type="predicted"/>
<dbReference type="eggNOG" id="COG2188">
    <property type="taxonomic scope" value="Bacteria"/>
</dbReference>
<dbReference type="SMART" id="SM00866">
    <property type="entry name" value="UTRA"/>
    <property type="match status" value="1"/>
</dbReference>
<dbReference type="PANTHER" id="PTHR44846:SF1">
    <property type="entry name" value="MANNOSYL-D-GLYCERATE TRANSPORT_METABOLISM SYSTEM REPRESSOR MNGR-RELATED"/>
    <property type="match status" value="1"/>
</dbReference>
<evidence type="ECO:0000256" key="2">
    <source>
        <dbReference type="ARBA" id="ARBA00023125"/>
    </source>
</evidence>
<dbReference type="SUPFAM" id="SSF46785">
    <property type="entry name" value="Winged helix' DNA-binding domain"/>
    <property type="match status" value="1"/>
</dbReference>
<gene>
    <name evidence="5" type="ORF">HRUBRA_00860</name>
</gene>
<dbReference type="InterPro" id="IPR050679">
    <property type="entry name" value="Bact_HTH_transcr_reg"/>
</dbReference>
<dbReference type="PANTHER" id="PTHR44846">
    <property type="entry name" value="MANNOSYL-D-GLYCERATE TRANSPORT/METABOLISM SYSTEM REPRESSOR MNGR-RELATED"/>
    <property type="match status" value="1"/>
</dbReference>
<protein>
    <submittedName>
        <fullName evidence="5">Transcriptional regulator, GntR family</fullName>
    </submittedName>
</protein>
<dbReference type="InterPro" id="IPR028978">
    <property type="entry name" value="Chorismate_lyase_/UTRA_dom_sf"/>
</dbReference>
<dbReference type="Pfam" id="PF00392">
    <property type="entry name" value="GntR"/>
    <property type="match status" value="1"/>
</dbReference>
<dbReference type="SUPFAM" id="SSF64288">
    <property type="entry name" value="Chorismate lyase-like"/>
    <property type="match status" value="1"/>
</dbReference>
<dbReference type="CDD" id="cd07377">
    <property type="entry name" value="WHTH_GntR"/>
    <property type="match status" value="1"/>
</dbReference>
<dbReference type="PRINTS" id="PR00035">
    <property type="entry name" value="HTHGNTR"/>
</dbReference>
<keyword evidence="1" id="KW-0805">Transcription regulation</keyword>
<feature type="domain" description="HTH gntR-type" evidence="4">
    <location>
        <begin position="1"/>
        <end position="64"/>
    </location>
</feature>
<evidence type="ECO:0000256" key="3">
    <source>
        <dbReference type="ARBA" id="ARBA00023163"/>
    </source>
</evidence>
<dbReference type="STRING" id="1265313.HRUBRA_00860"/>
<evidence type="ECO:0000259" key="4">
    <source>
        <dbReference type="PROSITE" id="PS50949"/>
    </source>
</evidence>
<dbReference type="Gene3D" id="1.10.10.10">
    <property type="entry name" value="Winged helix-like DNA-binding domain superfamily/Winged helix DNA-binding domain"/>
    <property type="match status" value="1"/>
</dbReference>
<dbReference type="InterPro" id="IPR036390">
    <property type="entry name" value="WH_DNA-bd_sf"/>
</dbReference>
<dbReference type="InterPro" id="IPR036388">
    <property type="entry name" value="WH-like_DNA-bd_sf"/>
</dbReference>
<dbReference type="HOGENOM" id="CLU_063236_3_2_6"/>
<dbReference type="Proteomes" id="UP000029640">
    <property type="component" value="Unassembled WGS sequence"/>
</dbReference>
<accession>A0A095XXQ6</accession>
<dbReference type="AlphaFoldDB" id="A0A095XXQ6"/>
<dbReference type="PROSITE" id="PS50949">
    <property type="entry name" value="HTH_GNTR"/>
    <property type="match status" value="1"/>
</dbReference>